<comment type="subcellular location">
    <subcellularLocation>
        <location evidence="1">Membrane</location>
        <topology evidence="1">Single-pass type I membrane protein</topology>
    </subcellularLocation>
</comment>
<evidence type="ECO:0000256" key="9">
    <source>
        <dbReference type="ARBA" id="ARBA00047899"/>
    </source>
</evidence>
<evidence type="ECO:0000256" key="5">
    <source>
        <dbReference type="ARBA" id="ARBA00022729"/>
    </source>
</evidence>
<dbReference type="Pfam" id="PF13947">
    <property type="entry name" value="GUB_WAK_bind"/>
    <property type="match status" value="1"/>
</dbReference>
<evidence type="ECO:0000256" key="4">
    <source>
        <dbReference type="ARBA" id="ARBA00022692"/>
    </source>
</evidence>
<dbReference type="Pfam" id="PF00069">
    <property type="entry name" value="Pkinase"/>
    <property type="match status" value="1"/>
</dbReference>
<comment type="catalytic activity">
    <reaction evidence="10">
        <text>L-seryl-[protein] + ATP = O-phospho-L-seryl-[protein] + ADP + H(+)</text>
        <dbReference type="Rhea" id="RHEA:17989"/>
        <dbReference type="Rhea" id="RHEA-COMP:9863"/>
        <dbReference type="Rhea" id="RHEA-COMP:11604"/>
        <dbReference type="ChEBI" id="CHEBI:15378"/>
        <dbReference type="ChEBI" id="CHEBI:29999"/>
        <dbReference type="ChEBI" id="CHEBI:30616"/>
        <dbReference type="ChEBI" id="CHEBI:83421"/>
        <dbReference type="ChEBI" id="CHEBI:456216"/>
        <dbReference type="EC" id="2.7.11.1"/>
    </reaction>
</comment>
<dbReference type="Gene3D" id="3.30.200.20">
    <property type="entry name" value="Phosphorylase Kinase, domain 1"/>
    <property type="match status" value="1"/>
</dbReference>
<keyword evidence="5" id="KW-0732">Signal</keyword>
<dbReference type="GO" id="GO:0030247">
    <property type="term" value="F:polysaccharide binding"/>
    <property type="evidence" value="ECO:0007669"/>
    <property type="project" value="InterPro"/>
</dbReference>
<dbReference type="EC" id="2.7.11.1" evidence="2"/>
<dbReference type="AlphaFoldDB" id="A0A059D174"/>
<dbReference type="InParanoid" id="A0A059D174"/>
<keyword evidence="4" id="KW-0812">Transmembrane</keyword>
<keyword evidence="3" id="KW-0808">Transferase</keyword>
<evidence type="ECO:0000256" key="10">
    <source>
        <dbReference type="ARBA" id="ARBA00048679"/>
    </source>
</evidence>
<dbReference type="InterPro" id="IPR000719">
    <property type="entry name" value="Prot_kinase_dom"/>
</dbReference>
<organism evidence="12">
    <name type="scientific">Eucalyptus grandis</name>
    <name type="common">Flooded gum</name>
    <dbReference type="NCBI Taxonomy" id="71139"/>
    <lineage>
        <taxon>Eukaryota</taxon>
        <taxon>Viridiplantae</taxon>
        <taxon>Streptophyta</taxon>
        <taxon>Embryophyta</taxon>
        <taxon>Tracheophyta</taxon>
        <taxon>Spermatophyta</taxon>
        <taxon>Magnoliopsida</taxon>
        <taxon>eudicotyledons</taxon>
        <taxon>Gunneridae</taxon>
        <taxon>Pentapetalae</taxon>
        <taxon>rosids</taxon>
        <taxon>malvids</taxon>
        <taxon>Myrtales</taxon>
        <taxon>Myrtaceae</taxon>
        <taxon>Myrtoideae</taxon>
        <taxon>Eucalypteae</taxon>
        <taxon>Eucalyptus</taxon>
    </lineage>
</organism>
<evidence type="ECO:0000256" key="1">
    <source>
        <dbReference type="ARBA" id="ARBA00004479"/>
    </source>
</evidence>
<keyword evidence="8" id="KW-0325">Glycoprotein</keyword>
<feature type="domain" description="Protein kinase" evidence="11">
    <location>
        <begin position="128"/>
        <end position="316"/>
    </location>
</feature>
<evidence type="ECO:0000313" key="12">
    <source>
        <dbReference type="EMBL" id="KCW83930.1"/>
    </source>
</evidence>
<protein>
    <recommendedName>
        <fullName evidence="2">non-specific serine/threonine protein kinase</fullName>
        <ecNumber evidence="2">2.7.11.1</ecNumber>
    </recommendedName>
</protein>
<dbReference type="PROSITE" id="PS50011">
    <property type="entry name" value="PROTEIN_KINASE_DOM"/>
    <property type="match status" value="1"/>
</dbReference>
<proteinExistence type="predicted"/>
<dbReference type="GO" id="GO:0004674">
    <property type="term" value="F:protein serine/threonine kinase activity"/>
    <property type="evidence" value="ECO:0007669"/>
    <property type="project" value="UniProtKB-KW"/>
</dbReference>
<dbReference type="InterPro" id="IPR032872">
    <property type="entry name" value="WAK_assoc_C"/>
</dbReference>
<evidence type="ECO:0000256" key="3">
    <source>
        <dbReference type="ARBA" id="ARBA00022527"/>
    </source>
</evidence>
<dbReference type="Gene3D" id="1.10.510.10">
    <property type="entry name" value="Transferase(Phosphotransferase) domain 1"/>
    <property type="match status" value="1"/>
</dbReference>
<dbReference type="GO" id="GO:0016020">
    <property type="term" value="C:membrane"/>
    <property type="evidence" value="ECO:0007669"/>
    <property type="project" value="UniProtKB-SubCell"/>
</dbReference>
<evidence type="ECO:0000259" key="11">
    <source>
        <dbReference type="PROSITE" id="PS50011"/>
    </source>
</evidence>
<name>A0A059D174_EUCGR</name>
<evidence type="ECO:0000256" key="6">
    <source>
        <dbReference type="ARBA" id="ARBA00022989"/>
    </source>
</evidence>
<reference evidence="12" key="1">
    <citation type="submission" date="2013-07" db="EMBL/GenBank/DDBJ databases">
        <title>The genome of Eucalyptus grandis.</title>
        <authorList>
            <person name="Schmutz J."/>
            <person name="Hayes R."/>
            <person name="Myburg A."/>
            <person name="Tuskan G."/>
            <person name="Grattapaglia D."/>
            <person name="Rokhsar D.S."/>
        </authorList>
    </citation>
    <scope>NUCLEOTIDE SEQUENCE</scope>
    <source>
        <tissue evidence="12">Leaf extractions</tissue>
    </source>
</reference>
<evidence type="ECO:0000256" key="2">
    <source>
        <dbReference type="ARBA" id="ARBA00012513"/>
    </source>
</evidence>
<evidence type="ECO:0000256" key="7">
    <source>
        <dbReference type="ARBA" id="ARBA00023136"/>
    </source>
</evidence>
<dbReference type="InterPro" id="IPR025287">
    <property type="entry name" value="WAK_GUB"/>
</dbReference>
<accession>A0A059D174</accession>
<dbReference type="SUPFAM" id="SSF56112">
    <property type="entry name" value="Protein kinase-like (PK-like)"/>
    <property type="match status" value="1"/>
</dbReference>
<keyword evidence="3" id="KW-0418">Kinase</keyword>
<sequence length="316" mass="36257">MANVVEEFAGAMREGFVLDWETAKECRKCQHSGRQCVFNKTEHALCFCNDGSIHVSGSFCEGSNEASCAPFDCGHQQISYPFKHKEKPSYCGYLGHELRCYGYDLALSMESLEYRVRMDLWEDICLQKYVDTTLDLNRYNYTYSDLNVNLSYNCKLQDGQLVAVKLQEKLKNNAEEFFNEIASISKTSHVNVVNLLGFCFEGTKRVLVYEYMPNGSLEKLIFDGGNTLDYLHRGCNTRILHFDIKPHSIFLYANYCPKVSNFGLAKICPRQENIVSIQGTWGTLRYIALELFMRSIEGASHKLDVYSYDMMVLEMV</sequence>
<keyword evidence="3" id="KW-0723">Serine/threonine-protein kinase</keyword>
<keyword evidence="7" id="KW-0472">Membrane</keyword>
<dbReference type="Pfam" id="PF14380">
    <property type="entry name" value="WAK_assoc"/>
    <property type="match status" value="1"/>
</dbReference>
<dbReference type="Gramene" id="KCW83930">
    <property type="protein sequence ID" value="KCW83930"/>
    <property type="gene ID" value="EUGRSUZ_B00809"/>
</dbReference>
<evidence type="ECO:0000256" key="8">
    <source>
        <dbReference type="ARBA" id="ARBA00023180"/>
    </source>
</evidence>
<keyword evidence="6" id="KW-1133">Transmembrane helix</keyword>
<dbReference type="InterPro" id="IPR011009">
    <property type="entry name" value="Kinase-like_dom_sf"/>
</dbReference>
<dbReference type="InterPro" id="IPR045874">
    <property type="entry name" value="LRK10/LRL21-25-like"/>
</dbReference>
<comment type="catalytic activity">
    <reaction evidence="9">
        <text>L-threonyl-[protein] + ATP = O-phospho-L-threonyl-[protein] + ADP + H(+)</text>
        <dbReference type="Rhea" id="RHEA:46608"/>
        <dbReference type="Rhea" id="RHEA-COMP:11060"/>
        <dbReference type="Rhea" id="RHEA-COMP:11605"/>
        <dbReference type="ChEBI" id="CHEBI:15378"/>
        <dbReference type="ChEBI" id="CHEBI:30013"/>
        <dbReference type="ChEBI" id="CHEBI:30616"/>
        <dbReference type="ChEBI" id="CHEBI:61977"/>
        <dbReference type="ChEBI" id="CHEBI:456216"/>
        <dbReference type="EC" id="2.7.11.1"/>
    </reaction>
</comment>
<dbReference type="PANTHER" id="PTHR27009">
    <property type="entry name" value="RUST RESISTANCE KINASE LR10-RELATED"/>
    <property type="match status" value="1"/>
</dbReference>
<dbReference type="GO" id="GO:0005524">
    <property type="term" value="F:ATP binding"/>
    <property type="evidence" value="ECO:0007669"/>
    <property type="project" value="InterPro"/>
</dbReference>
<dbReference type="EMBL" id="KK198754">
    <property type="protein sequence ID" value="KCW83930.1"/>
    <property type="molecule type" value="Genomic_DNA"/>
</dbReference>
<gene>
    <name evidence="12" type="ORF">EUGRSUZ_B00809</name>
</gene>